<feature type="transmembrane region" description="Helical" evidence="2">
    <location>
        <begin position="240"/>
        <end position="261"/>
    </location>
</feature>
<name>A0AAU9DQ70_9LACO</name>
<evidence type="ECO:0000256" key="2">
    <source>
        <dbReference type="SAM" id="Phobius"/>
    </source>
</evidence>
<dbReference type="RefSeq" id="WP_317635152.1">
    <property type="nucleotide sequence ID" value="NZ_AP026802.1"/>
</dbReference>
<keyword evidence="4" id="KW-1185">Reference proteome</keyword>
<keyword evidence="2" id="KW-0812">Transmembrane</keyword>
<sequence>MKTKDLINQNNQLRKQLNQENQKYYEDLLLYMRLKGLTKNESALERQLMEILQDLIDAQKDGVSAAEYFGKNPQELADQILQETPLQPTSLIKLILIVFATTVLTSILPALVSVKTPVDLGAMLINGCYFALLIVCYFKFLGETIYQKRSEFWSIIISAGAIIPGFLIPIFVKTPLHFKLNDWLGIVIILILLTVGLIKSSKEILAWPMLMFGVGIALLAIAMRLPVIGNFLNETTTGKTIITVTFTFITLLFYLMSAFVIKKDRK</sequence>
<dbReference type="PANTHER" id="PTHR41307:SF1">
    <property type="entry name" value="MEMBRANE PROTEIN"/>
    <property type="match status" value="1"/>
</dbReference>
<feature type="transmembrane region" description="Helical" evidence="2">
    <location>
        <begin position="183"/>
        <end position="198"/>
    </location>
</feature>
<keyword evidence="1" id="KW-0175">Coiled coil</keyword>
<keyword evidence="2" id="KW-0472">Membrane</keyword>
<reference evidence="3 4" key="1">
    <citation type="journal article" date="2023" name="Microbiol. Spectr.">
        <title>Symbiosis of Carpenter Bees with Uncharacterized Lactic Acid Bacteria Showing NAD Auxotrophy.</title>
        <authorList>
            <person name="Kawasaki S."/>
            <person name="Ozawa K."/>
            <person name="Mori T."/>
            <person name="Yamamoto A."/>
            <person name="Ito M."/>
            <person name="Ohkuma M."/>
            <person name="Sakamoto M."/>
            <person name="Matsutani M."/>
        </authorList>
    </citation>
    <scope>NUCLEOTIDE SEQUENCE [LARGE SCALE GENOMIC DNA]</scope>
    <source>
        <strain evidence="3 4">XA3</strain>
    </source>
</reference>
<dbReference type="Proteomes" id="UP001321861">
    <property type="component" value="Chromosome"/>
</dbReference>
<organism evidence="3 4">
    <name type="scientific">Xylocopilactobacillus apicola</name>
    <dbReference type="NCBI Taxonomy" id="2932184"/>
    <lineage>
        <taxon>Bacteria</taxon>
        <taxon>Bacillati</taxon>
        <taxon>Bacillota</taxon>
        <taxon>Bacilli</taxon>
        <taxon>Lactobacillales</taxon>
        <taxon>Lactobacillaceae</taxon>
        <taxon>Xylocopilactobacillus</taxon>
    </lineage>
</organism>
<evidence type="ECO:0000313" key="3">
    <source>
        <dbReference type="EMBL" id="BDR59352.1"/>
    </source>
</evidence>
<feature type="coiled-coil region" evidence="1">
    <location>
        <begin position="3"/>
        <end position="61"/>
    </location>
</feature>
<evidence type="ECO:0000313" key="4">
    <source>
        <dbReference type="Proteomes" id="UP001321861"/>
    </source>
</evidence>
<dbReference type="AlphaFoldDB" id="A0AAU9DQ70"/>
<protein>
    <recommendedName>
        <fullName evidence="5">DUF1129 domain-containing protein</fullName>
    </recommendedName>
</protein>
<keyword evidence="2" id="KW-1133">Transmembrane helix</keyword>
<dbReference type="EMBL" id="AP026802">
    <property type="protein sequence ID" value="BDR59352.1"/>
    <property type="molecule type" value="Genomic_DNA"/>
</dbReference>
<dbReference type="KEGG" id="xap:XA3_17930"/>
<feature type="transmembrane region" description="Helical" evidence="2">
    <location>
        <begin position="120"/>
        <end position="140"/>
    </location>
</feature>
<dbReference type="PANTHER" id="PTHR41307">
    <property type="entry name" value="MEMBRANE PROTEIN-RELATED"/>
    <property type="match status" value="1"/>
</dbReference>
<feature type="transmembrane region" description="Helical" evidence="2">
    <location>
        <begin position="152"/>
        <end position="171"/>
    </location>
</feature>
<evidence type="ECO:0008006" key="5">
    <source>
        <dbReference type="Google" id="ProtNLM"/>
    </source>
</evidence>
<feature type="transmembrane region" description="Helical" evidence="2">
    <location>
        <begin position="94"/>
        <end position="114"/>
    </location>
</feature>
<evidence type="ECO:0000256" key="1">
    <source>
        <dbReference type="SAM" id="Coils"/>
    </source>
</evidence>
<proteinExistence type="predicted"/>
<dbReference type="Gene3D" id="1.10.1900.10">
    <property type="entry name" value="c-terminal domain of poly(a) binding protein"/>
    <property type="match status" value="1"/>
</dbReference>
<feature type="transmembrane region" description="Helical" evidence="2">
    <location>
        <begin position="205"/>
        <end position="228"/>
    </location>
</feature>
<gene>
    <name evidence="3" type="ORF">XA3_17930</name>
</gene>
<accession>A0AAU9DQ70</accession>
<dbReference type="SUPFAM" id="SSF158560">
    <property type="entry name" value="BH3980-like"/>
    <property type="match status" value="1"/>
</dbReference>